<dbReference type="InterPro" id="IPR011010">
    <property type="entry name" value="DNA_brk_join_enz"/>
</dbReference>
<feature type="domain" description="Core-binding (CB)" evidence="7">
    <location>
        <begin position="59"/>
        <end position="140"/>
    </location>
</feature>
<sequence length="372" mass="41950">MIYWDESKQRWVGAISLGYTPSGRRRRPKVYGKTKTEVRGKLRELRKELEVGDRTPANYAVADAVNDWLARGLKGRDPATVSKNRILAEKHVLPLLGRAKLRELTADDVDDWLDDRAEVLATSSLRVVLSILRRSIDHAMRRDKVRRNVTLLVEVPEGQAGRPSKSLTLDQARAVLAAARWSRLYAYVVLSLLVGVRTEEARSMTWKHVHLRPAGDVPPHAEVWRSVRRHGDTKTRKSRRTLKLPALVVAALVEHRYRQQDERIAYGLLWDASDLVFATTTGQVLDAANVRRAFRSIVKAAGLAPEWTPRELRHSFVSLMSDHGIPVEKIARVVGHGSTTTTEVVYRKQIRPVITEGADTMDVIFGEPAHEA</sequence>
<name>A0ABT1Q1W2_9ACTN</name>
<comment type="similarity">
    <text evidence="1">Belongs to the 'phage' integrase family.</text>
</comment>
<keyword evidence="2" id="KW-0229">DNA integration</keyword>
<dbReference type="PANTHER" id="PTHR30629:SF2">
    <property type="entry name" value="PROPHAGE INTEGRASE INTS-RELATED"/>
    <property type="match status" value="1"/>
</dbReference>
<dbReference type="InterPro" id="IPR002104">
    <property type="entry name" value="Integrase_catalytic"/>
</dbReference>
<evidence type="ECO:0000313" key="8">
    <source>
        <dbReference type="EMBL" id="MCQ4082732.1"/>
    </source>
</evidence>
<dbReference type="InterPro" id="IPR010998">
    <property type="entry name" value="Integrase_recombinase_N"/>
</dbReference>
<evidence type="ECO:0000259" key="7">
    <source>
        <dbReference type="PROSITE" id="PS51900"/>
    </source>
</evidence>
<gene>
    <name evidence="8" type="ORF">NGB36_19500</name>
</gene>
<dbReference type="InterPro" id="IPR013762">
    <property type="entry name" value="Integrase-like_cat_sf"/>
</dbReference>
<dbReference type="RefSeq" id="WP_255921638.1">
    <property type="nucleotide sequence ID" value="NZ_JANFNG010000015.1"/>
</dbReference>
<dbReference type="CDD" id="cd01189">
    <property type="entry name" value="INT_ICEBs1_C_like"/>
    <property type="match status" value="1"/>
</dbReference>
<keyword evidence="4" id="KW-0233">DNA recombination</keyword>
<dbReference type="Gene3D" id="1.10.150.130">
    <property type="match status" value="1"/>
</dbReference>
<evidence type="ECO:0000256" key="4">
    <source>
        <dbReference type="ARBA" id="ARBA00023172"/>
    </source>
</evidence>
<keyword evidence="9" id="KW-1185">Reference proteome</keyword>
<dbReference type="Pfam" id="PF00589">
    <property type="entry name" value="Phage_integrase"/>
    <property type="match status" value="1"/>
</dbReference>
<accession>A0ABT1Q1W2</accession>
<dbReference type="PANTHER" id="PTHR30629">
    <property type="entry name" value="PROPHAGE INTEGRASE"/>
    <property type="match status" value="1"/>
</dbReference>
<keyword evidence="3 5" id="KW-0238">DNA-binding</keyword>
<evidence type="ECO:0000259" key="6">
    <source>
        <dbReference type="PROSITE" id="PS51898"/>
    </source>
</evidence>
<comment type="caution">
    <text evidence="8">The sequence shown here is derived from an EMBL/GenBank/DDBJ whole genome shotgun (WGS) entry which is preliminary data.</text>
</comment>
<proteinExistence type="inferred from homology"/>
<dbReference type="SUPFAM" id="SSF56349">
    <property type="entry name" value="DNA breaking-rejoining enzymes"/>
    <property type="match status" value="1"/>
</dbReference>
<evidence type="ECO:0000256" key="1">
    <source>
        <dbReference type="ARBA" id="ARBA00008857"/>
    </source>
</evidence>
<evidence type="ECO:0000256" key="2">
    <source>
        <dbReference type="ARBA" id="ARBA00022908"/>
    </source>
</evidence>
<evidence type="ECO:0000313" key="9">
    <source>
        <dbReference type="Proteomes" id="UP001057702"/>
    </source>
</evidence>
<organism evidence="8 9">
    <name type="scientific">Streptomyces humicola</name>
    <dbReference type="NCBI Taxonomy" id="2953240"/>
    <lineage>
        <taxon>Bacteria</taxon>
        <taxon>Bacillati</taxon>
        <taxon>Actinomycetota</taxon>
        <taxon>Actinomycetes</taxon>
        <taxon>Kitasatosporales</taxon>
        <taxon>Streptomycetaceae</taxon>
        <taxon>Streptomyces</taxon>
    </lineage>
</organism>
<dbReference type="EMBL" id="JANFNG010000015">
    <property type="protein sequence ID" value="MCQ4082732.1"/>
    <property type="molecule type" value="Genomic_DNA"/>
</dbReference>
<dbReference type="InterPro" id="IPR050808">
    <property type="entry name" value="Phage_Integrase"/>
</dbReference>
<evidence type="ECO:0000256" key="5">
    <source>
        <dbReference type="PROSITE-ProRule" id="PRU01248"/>
    </source>
</evidence>
<feature type="domain" description="Tyr recombinase" evidence="6">
    <location>
        <begin position="162"/>
        <end position="359"/>
    </location>
</feature>
<dbReference type="PROSITE" id="PS51900">
    <property type="entry name" value="CB"/>
    <property type="match status" value="1"/>
</dbReference>
<dbReference type="Proteomes" id="UP001057702">
    <property type="component" value="Unassembled WGS sequence"/>
</dbReference>
<protein>
    <submittedName>
        <fullName evidence="8">Site-specific integrase</fullName>
    </submittedName>
</protein>
<evidence type="ECO:0000256" key="3">
    <source>
        <dbReference type="ARBA" id="ARBA00023125"/>
    </source>
</evidence>
<reference evidence="8" key="1">
    <citation type="submission" date="2022-06" db="EMBL/GenBank/DDBJ databases">
        <title>Draft genome sequence of Streptomyces sp. RB6PN25 isolated from peat swamp forest in Thailand.</title>
        <authorList>
            <person name="Duangmal K."/>
            <person name="Klaysubun C."/>
        </authorList>
    </citation>
    <scope>NUCLEOTIDE SEQUENCE</scope>
    <source>
        <strain evidence="8">RB6PN25</strain>
    </source>
</reference>
<dbReference type="InterPro" id="IPR044068">
    <property type="entry name" value="CB"/>
</dbReference>
<dbReference type="Gene3D" id="1.10.443.10">
    <property type="entry name" value="Intergrase catalytic core"/>
    <property type="match status" value="1"/>
</dbReference>
<dbReference type="PROSITE" id="PS51898">
    <property type="entry name" value="TYR_RECOMBINASE"/>
    <property type="match status" value="1"/>
</dbReference>